<dbReference type="EMBL" id="LAZR01006833">
    <property type="protein sequence ID" value="KKM89321.1"/>
    <property type="molecule type" value="Genomic_DNA"/>
</dbReference>
<sequence>AKTAATKLLGRFAEKGASKLAIKVAAAGYGSALRTLVNVPRIMAGAAENMTEGIQITTDGAIVFSDAANNPFSAIARSIADLYVENLTEVAGPSLKKGVITIGAGIGKKFPAIPKFTQALAEKWISNGAAKGLTRTLGGFLKASATKVGYDGILEEMGEEQLGRIIRGVTGLEDFETIIPKWEDILVEAGIFTIPGVTISLAQTQLFRKDLPTKPVEERLGLVGEEFEKGLGPPVQPSEAEIVPTEPVVEGEAKVVIKIPKKITRTAVEAILSMVDKAFIAEDIGRLRQIKKALGNRIDEALADGRIDDARAAKEIWVGVDQIIFEITKRAKQIRPPAEQKVIETTAKTKTDAIQANVKEASVEPTGTVDAIRRNILRAEDVLGFWGTAGRKVQRALREISARTARNVGGTSQNIRIILKGTNKAEKVIIAQLADGAISTEGQPRRLVVRAQALKKQLDIMQKQAIGVGLRKGKLTGKAFPQVPNKKGKAFLEEAETKGAQSHRVFAWAQNKVTEGKFKSVDSAIAALQQYRRTRLRGTEGYFEGARTIELDLDMREWSPDKILPGIIEGGWESIEGARQWGVTKDGNFKSIRTDIERIRTEVGRDQANLLEDYIKAQYGQSRASVAARKWSKAARAVQFVGKLALSPLTITRNMLDRYSKGMAHGTIGTNIRATLKFPPFLNKFLKTSQKIQDEMIRQGAVLGHGHLSEGFASGGAVSQFVGQAFAQSERGNQTYIALVKKLQLEADLKRLNEMGGENGTVGKMYNRMLTVIGQSQLQTRSRLLTDLTNEQLADAMTKEKIGDDVMSEVLHRVVTDSAFPLTLASKRMWWGNRPFVKTMTQFKVWSADQMRFIYKDVLKYTVATGDPSRLARFILGTWIAGELYNIARDFLTDKDESLLSTLQDEDGRNVKAIAKSVANALVDGGIVGMLADLTYGITDWAFGPTVGSIESAARVAIAVKNDPATTIDGLKKFILEDIPAAKQAQGVLDRIDRTFFDEANENLTANYLKWRKRSFDFRRKKGELTTLERAVGRTVLGGPKRAPGPRSLSLEMIARQVLVGDADDAADYIVGIIKDTKPEKLKDLKASFRQSARNNSPLSNMALKDIPEFLKQFSKEGQKEIIALQAQWQKNYNKAITLASKQLKKEKFFEELKKEINGMP</sequence>
<reference evidence="1" key="1">
    <citation type="journal article" date="2015" name="Nature">
        <title>Complex archaea that bridge the gap between prokaryotes and eukaryotes.</title>
        <authorList>
            <person name="Spang A."/>
            <person name="Saw J.H."/>
            <person name="Jorgensen S.L."/>
            <person name="Zaremba-Niedzwiedzka K."/>
            <person name="Martijn J."/>
            <person name="Lind A.E."/>
            <person name="van Eijk R."/>
            <person name="Schleper C."/>
            <person name="Guy L."/>
            <person name="Ettema T.J."/>
        </authorList>
    </citation>
    <scope>NUCLEOTIDE SEQUENCE</scope>
</reference>
<evidence type="ECO:0008006" key="2">
    <source>
        <dbReference type="Google" id="ProtNLM"/>
    </source>
</evidence>
<feature type="non-terminal residue" evidence="1">
    <location>
        <position position="1"/>
    </location>
</feature>
<comment type="caution">
    <text evidence="1">The sequence shown here is derived from an EMBL/GenBank/DDBJ whole genome shotgun (WGS) entry which is preliminary data.</text>
</comment>
<dbReference type="AlphaFoldDB" id="A0A0F9LQC2"/>
<name>A0A0F9LQC2_9ZZZZ</name>
<organism evidence="1">
    <name type="scientific">marine sediment metagenome</name>
    <dbReference type="NCBI Taxonomy" id="412755"/>
    <lineage>
        <taxon>unclassified sequences</taxon>
        <taxon>metagenomes</taxon>
        <taxon>ecological metagenomes</taxon>
    </lineage>
</organism>
<gene>
    <name evidence="1" type="ORF">LCGC14_1249870</name>
</gene>
<proteinExistence type="predicted"/>
<protein>
    <recommendedName>
        <fullName evidence="2">Large polyvalent protein associated domain-containing protein</fullName>
    </recommendedName>
</protein>
<evidence type="ECO:0000313" key="1">
    <source>
        <dbReference type="EMBL" id="KKM89321.1"/>
    </source>
</evidence>
<accession>A0A0F9LQC2</accession>